<reference evidence="8 9" key="1">
    <citation type="submission" date="2021-04" db="EMBL/GenBank/DDBJ databases">
        <title>Ruania sp. nov., isolated from sandy soil of mangrove forest.</title>
        <authorList>
            <person name="Ge X."/>
            <person name="Huang R."/>
            <person name="Liu W."/>
        </authorList>
    </citation>
    <scope>NUCLEOTIDE SEQUENCE [LARGE SCALE GENOMIC DNA]</scope>
    <source>
        <strain evidence="8 9">N2-46</strain>
    </source>
</reference>
<dbReference type="SUPFAM" id="SSF103473">
    <property type="entry name" value="MFS general substrate transporter"/>
    <property type="match status" value="1"/>
</dbReference>
<evidence type="ECO:0000259" key="7">
    <source>
        <dbReference type="PROSITE" id="PS50850"/>
    </source>
</evidence>
<comment type="subcellular location">
    <subcellularLocation>
        <location evidence="1">Cell membrane</location>
        <topology evidence="1">Multi-pass membrane protein</topology>
    </subcellularLocation>
</comment>
<evidence type="ECO:0000256" key="2">
    <source>
        <dbReference type="ARBA" id="ARBA00022692"/>
    </source>
</evidence>
<feature type="region of interest" description="Disordered" evidence="5">
    <location>
        <begin position="79"/>
        <end position="102"/>
    </location>
</feature>
<dbReference type="InterPro" id="IPR020846">
    <property type="entry name" value="MFS_dom"/>
</dbReference>
<evidence type="ECO:0000256" key="3">
    <source>
        <dbReference type="ARBA" id="ARBA00022989"/>
    </source>
</evidence>
<evidence type="ECO:0000313" key="9">
    <source>
        <dbReference type="Proteomes" id="UP000826651"/>
    </source>
</evidence>
<keyword evidence="4 6" id="KW-0472">Membrane</keyword>
<evidence type="ECO:0000313" key="8">
    <source>
        <dbReference type="EMBL" id="MBZ2197134.1"/>
    </source>
</evidence>
<dbReference type="Gene3D" id="1.20.1720.10">
    <property type="entry name" value="Multidrug resistance protein D"/>
    <property type="match status" value="1"/>
</dbReference>
<evidence type="ECO:0000256" key="1">
    <source>
        <dbReference type="ARBA" id="ARBA00004651"/>
    </source>
</evidence>
<dbReference type="PROSITE" id="PS50850">
    <property type="entry name" value="MFS"/>
    <property type="match status" value="1"/>
</dbReference>
<comment type="caution">
    <text evidence="8">The sequence shown here is derived from an EMBL/GenBank/DDBJ whole genome shotgun (WGS) entry which is preliminary data.</text>
</comment>
<feature type="transmembrane region" description="Helical" evidence="6">
    <location>
        <begin position="24"/>
        <end position="42"/>
    </location>
</feature>
<protein>
    <submittedName>
        <fullName evidence="8">MFS transporter</fullName>
    </submittedName>
</protein>
<keyword evidence="9" id="KW-1185">Reference proteome</keyword>
<dbReference type="Pfam" id="PF07690">
    <property type="entry name" value="MFS_1"/>
    <property type="match status" value="1"/>
</dbReference>
<proteinExistence type="predicted"/>
<dbReference type="InterPro" id="IPR036259">
    <property type="entry name" value="MFS_trans_sf"/>
</dbReference>
<sequence length="102" mass="10359">MSSSSINVQVGALDEAFHPSGPELGLVAAAFLVAYAGLLPDAGRLVDVRGRGPIFIAGVTAFALGSLVCAGAGTIWPGRGVPEGPRAPIPRPRAWRSTARAP</sequence>
<feature type="transmembrane region" description="Helical" evidence="6">
    <location>
        <begin position="54"/>
        <end position="76"/>
    </location>
</feature>
<organism evidence="8 9">
    <name type="scientific">Occultella gossypii</name>
    <dbReference type="NCBI Taxonomy" id="2800820"/>
    <lineage>
        <taxon>Bacteria</taxon>
        <taxon>Bacillati</taxon>
        <taxon>Actinomycetota</taxon>
        <taxon>Actinomycetes</taxon>
        <taxon>Micrococcales</taxon>
        <taxon>Ruaniaceae</taxon>
        <taxon>Occultella</taxon>
    </lineage>
</organism>
<gene>
    <name evidence="8" type="ORF">KCQ71_13285</name>
</gene>
<dbReference type="InterPro" id="IPR011701">
    <property type="entry name" value="MFS"/>
</dbReference>
<evidence type="ECO:0000256" key="6">
    <source>
        <dbReference type="SAM" id="Phobius"/>
    </source>
</evidence>
<dbReference type="Proteomes" id="UP000826651">
    <property type="component" value="Unassembled WGS sequence"/>
</dbReference>
<dbReference type="EMBL" id="JAGSHT010000012">
    <property type="protein sequence ID" value="MBZ2197134.1"/>
    <property type="molecule type" value="Genomic_DNA"/>
</dbReference>
<evidence type="ECO:0000256" key="5">
    <source>
        <dbReference type="SAM" id="MobiDB-lite"/>
    </source>
</evidence>
<evidence type="ECO:0000256" key="4">
    <source>
        <dbReference type="ARBA" id="ARBA00023136"/>
    </source>
</evidence>
<name>A0ABS7S9W2_9MICO</name>
<keyword evidence="2 6" id="KW-0812">Transmembrane</keyword>
<keyword evidence="3 6" id="KW-1133">Transmembrane helix</keyword>
<accession>A0ABS7S9W2</accession>
<feature type="domain" description="Major facilitator superfamily (MFS) profile" evidence="7">
    <location>
        <begin position="1"/>
        <end position="102"/>
    </location>
</feature>